<evidence type="ECO:0000256" key="8">
    <source>
        <dbReference type="SAM" id="Phobius"/>
    </source>
</evidence>
<evidence type="ECO:0000256" key="2">
    <source>
        <dbReference type="ARBA" id="ARBA00006386"/>
    </source>
</evidence>
<feature type="transmembrane region" description="Helical" evidence="8">
    <location>
        <begin position="147"/>
        <end position="172"/>
    </location>
</feature>
<dbReference type="Gene3D" id="2.130.10.130">
    <property type="entry name" value="Integrin alpha, N-terminal"/>
    <property type="match status" value="2"/>
</dbReference>
<feature type="transmembrane region" description="Helical" evidence="8">
    <location>
        <begin position="114"/>
        <end position="135"/>
    </location>
</feature>
<keyword evidence="6 8" id="KW-1133">Transmembrane helix</keyword>
<evidence type="ECO:0000256" key="5">
    <source>
        <dbReference type="ARBA" id="ARBA00022729"/>
    </source>
</evidence>
<feature type="transmembrane region" description="Helical" evidence="8">
    <location>
        <begin position="12"/>
        <end position="31"/>
    </location>
</feature>
<feature type="transmembrane region" description="Helical" evidence="8">
    <location>
        <begin position="237"/>
        <end position="259"/>
    </location>
</feature>
<evidence type="ECO:0000256" key="3">
    <source>
        <dbReference type="ARBA" id="ARBA00022475"/>
    </source>
</evidence>
<dbReference type="Pfam" id="PF13517">
    <property type="entry name" value="FG-GAP_3"/>
    <property type="match status" value="2"/>
</dbReference>
<accession>A0A0J9E128</accession>
<comment type="subcellular location">
    <subcellularLocation>
        <location evidence="1">Cell membrane</location>
        <topology evidence="1">Multi-pass membrane protein</topology>
    </subcellularLocation>
</comment>
<dbReference type="InterPro" id="IPR005524">
    <property type="entry name" value="DUF318"/>
</dbReference>
<dbReference type="RefSeq" id="WP_049642326.1">
    <property type="nucleotide sequence ID" value="NZ_LFTY01000002.1"/>
</dbReference>
<evidence type="ECO:0000256" key="6">
    <source>
        <dbReference type="ARBA" id="ARBA00022989"/>
    </source>
</evidence>
<evidence type="ECO:0000256" key="7">
    <source>
        <dbReference type="ARBA" id="ARBA00023136"/>
    </source>
</evidence>
<feature type="domain" description="ASPIC/UnbV" evidence="9">
    <location>
        <begin position="929"/>
        <end position="996"/>
    </location>
</feature>
<dbReference type="InterPro" id="IPR027039">
    <property type="entry name" value="Crtac1"/>
</dbReference>
<feature type="transmembrane region" description="Helical" evidence="8">
    <location>
        <begin position="309"/>
        <end position="328"/>
    </location>
</feature>
<dbReference type="Pfam" id="PF07593">
    <property type="entry name" value="UnbV_ASPIC"/>
    <property type="match status" value="1"/>
</dbReference>
<evidence type="ECO:0000259" key="9">
    <source>
        <dbReference type="Pfam" id="PF07593"/>
    </source>
</evidence>
<dbReference type="SUPFAM" id="SSF69318">
    <property type="entry name" value="Integrin alpha N-terminal domain"/>
    <property type="match status" value="1"/>
</dbReference>
<feature type="transmembrane region" description="Helical" evidence="8">
    <location>
        <begin position="84"/>
        <end position="102"/>
    </location>
</feature>
<gene>
    <name evidence="10" type="ORF">AIOL_001389</name>
</gene>
<dbReference type="Pfam" id="PF03773">
    <property type="entry name" value="ArsP_1"/>
    <property type="match status" value="1"/>
</dbReference>
<dbReference type="InterPro" id="IPR011519">
    <property type="entry name" value="UnbV_ASPIC"/>
</dbReference>
<evidence type="ECO:0000256" key="1">
    <source>
        <dbReference type="ARBA" id="ARBA00004651"/>
    </source>
</evidence>
<dbReference type="AlphaFoldDB" id="A0A0J9E128"/>
<comment type="similarity">
    <text evidence="2">Belongs to the UPF0718 family.</text>
</comment>
<comment type="caution">
    <text evidence="10">The sequence shown here is derived from an EMBL/GenBank/DDBJ whole genome shotgun (WGS) entry which is preliminary data.</text>
</comment>
<feature type="transmembrane region" description="Helical" evidence="8">
    <location>
        <begin position="340"/>
        <end position="359"/>
    </location>
</feature>
<reference evidence="10 11" key="1">
    <citation type="submission" date="2015-06" db="EMBL/GenBank/DDBJ databases">
        <title>Draft genome sequence of an Alphaproteobacteria species associated to the Mediterranean sponge Oscarella lobularis.</title>
        <authorList>
            <person name="Jourda C."/>
            <person name="Santini S."/>
            <person name="Claverie J.-M."/>
        </authorList>
    </citation>
    <scope>NUCLEOTIDE SEQUENCE [LARGE SCALE GENOMIC DNA]</scope>
    <source>
        <strain evidence="10">IGS</strain>
    </source>
</reference>
<evidence type="ECO:0000313" key="11">
    <source>
        <dbReference type="Proteomes" id="UP000037178"/>
    </source>
</evidence>
<dbReference type="Proteomes" id="UP000037178">
    <property type="component" value="Unassembled WGS sequence"/>
</dbReference>
<dbReference type="OrthoDB" id="1488578at2"/>
<dbReference type="EMBL" id="LFTY01000002">
    <property type="protein sequence ID" value="KMW56435.1"/>
    <property type="molecule type" value="Genomic_DNA"/>
</dbReference>
<dbReference type="STRING" id="1675527.AIOL_001389"/>
<evidence type="ECO:0000256" key="4">
    <source>
        <dbReference type="ARBA" id="ARBA00022692"/>
    </source>
</evidence>
<keyword evidence="5" id="KW-0732">Signal</keyword>
<feature type="transmembrane region" description="Helical" evidence="8">
    <location>
        <begin position="179"/>
        <end position="197"/>
    </location>
</feature>
<dbReference type="GO" id="GO:0005886">
    <property type="term" value="C:plasma membrane"/>
    <property type="evidence" value="ECO:0007669"/>
    <property type="project" value="UniProtKB-SubCell"/>
</dbReference>
<dbReference type="InterPro" id="IPR013517">
    <property type="entry name" value="FG-GAP"/>
</dbReference>
<protein>
    <recommendedName>
        <fullName evidence="9">ASPIC/UnbV domain-containing protein</fullName>
    </recommendedName>
</protein>
<keyword evidence="4 8" id="KW-0812">Transmembrane</keyword>
<dbReference type="InterPro" id="IPR028994">
    <property type="entry name" value="Integrin_alpha_N"/>
</dbReference>
<feature type="transmembrane region" description="Helical" evidence="8">
    <location>
        <begin position="266"/>
        <end position="289"/>
    </location>
</feature>
<dbReference type="PATRIC" id="fig|1675527.3.peg.1474"/>
<sequence length="1000" mass="107596">MTSLVARFTERRLALAVLLVAVLAVLFWTGSRYPQLDEKAMMSGAIQLEDPISFDIVFPVSPEMPVYERIAKSTVNWLDTNKKGMTFGVLIAAAFLTLFGYLQKRSFRGGFSNSMLGLAMGAPLGVCVNCAAPIARGLYAGGLRAETALSAMIASPTLNVIVLTMTFSLLPFYMGVAKIALSLLVILVAVPLIARLLPPEQVQREPQVIAPQGWDLGADESWSEAGYAFMRSYGANLWFIIKTTVPLMFLAGLLGATAGTLLPQDLILGLGFSLGVLLLIALVGTFLPVPIAFDVVLAGVLLSSGLSHGYVFALLFTLGTFSIYSYLIVASTISARAGNLLAAAVVALGVLGGVAAHSYHTWQTNRALELLLGFERLILPAAYAQEATVEARPFSPRSPAHDTVFRRVEAKTRGIDKPLEFSMKDMWPPFWEGRSLSTGDIDGDGDLDVVIASTELGLYIYQNDGAGLFSQTGADLAGFGGKDIFNAALVDIDNDGWLDLFLASYLEGNFWVRNLEGVFDFAAAQPVRNREDAMLSLALSFADFDRDGDLDAGLGNWAAGWYRRIPGEESRNRVVLNDGAGYGDGFVELPGLPGETLSMLFSDIDQDGAADLLVGNDFELPDYVYRGDGAGGLVPITRSDAQIPYTTNTTMAIKTADLHNVGKVQLYFAQIAGRSSGVSDRLKMQDLHKYCNAVEDPSDKALCQRNMAIKDWYKSGNRFDPTYAARCQALEGELQAECKAMLVKDLAIQKQDPSLCGLIPAGQTQPRAYCDIHFKPFEAPLMSVFNTTLEQIRQSNVLLTPQGAGYADTAPAEGLEVGGWSWDTKVADFDNDGLQDVYIVNGTWVPNEVSPSNLFFHNQGGRFTEVSGPFGLEDYLMTAAAVAFDMDHDGDLDVLTHPVNGPLVLFENASQDGNAVQIALRDTKGNSHGIGARLIAELPGGTKLYREIQSGGGFMSFDAPVAHFGLGAAPEIAKLTVHWANGGTTALSNLAAGATYVITR</sequence>
<keyword evidence="11" id="KW-1185">Reference proteome</keyword>
<dbReference type="PANTHER" id="PTHR16026:SF0">
    <property type="entry name" value="CARTILAGE ACIDIC PROTEIN 1"/>
    <property type="match status" value="1"/>
</dbReference>
<name>A0A0J9E128_9RHOB</name>
<organism evidence="10 11">
    <name type="scientific">Candidatus Rhodobacter oscarellae</name>
    <dbReference type="NCBI Taxonomy" id="1675527"/>
    <lineage>
        <taxon>Bacteria</taxon>
        <taxon>Pseudomonadati</taxon>
        <taxon>Pseudomonadota</taxon>
        <taxon>Alphaproteobacteria</taxon>
        <taxon>Rhodobacterales</taxon>
        <taxon>Rhodobacter group</taxon>
        <taxon>Rhodobacter</taxon>
    </lineage>
</organism>
<dbReference type="PANTHER" id="PTHR16026">
    <property type="entry name" value="CARTILAGE ACIDIC PROTEIN 1"/>
    <property type="match status" value="1"/>
</dbReference>
<keyword evidence="7 8" id="KW-0472">Membrane</keyword>
<proteinExistence type="inferred from homology"/>
<keyword evidence="3" id="KW-1003">Cell membrane</keyword>
<evidence type="ECO:0000313" key="10">
    <source>
        <dbReference type="EMBL" id="KMW56435.1"/>
    </source>
</evidence>